<dbReference type="InterPro" id="IPR006440">
    <property type="entry name" value="Doc"/>
</dbReference>
<protein>
    <submittedName>
        <fullName evidence="2">Death-on-curing family protein</fullName>
    </submittedName>
</protein>
<dbReference type="RefSeq" id="WP_062485211.1">
    <property type="nucleotide sequence ID" value="NZ_KQ960931.1"/>
</dbReference>
<keyword evidence="3" id="KW-1185">Reference proteome</keyword>
<dbReference type="EMBL" id="LSDT01000012">
    <property type="protein sequence ID" value="KXB92415.1"/>
    <property type="molecule type" value="Genomic_DNA"/>
</dbReference>
<dbReference type="InterPro" id="IPR003812">
    <property type="entry name" value="Fido"/>
</dbReference>
<dbReference type="Gene3D" id="1.20.120.1870">
    <property type="entry name" value="Fic/DOC protein, Fido domain"/>
    <property type="match status" value="1"/>
</dbReference>
<name>A0A134CJN9_9FIRM</name>
<dbReference type="Pfam" id="PF02661">
    <property type="entry name" value="Fic"/>
    <property type="match status" value="1"/>
</dbReference>
<dbReference type="NCBIfam" id="TIGR01550">
    <property type="entry name" value="DOC_P1"/>
    <property type="match status" value="1"/>
</dbReference>
<dbReference type="PANTHER" id="PTHR39426">
    <property type="entry name" value="HOMOLOGY TO DEATH-ON-CURING PROTEIN OF PHAGE P1"/>
    <property type="match status" value="1"/>
</dbReference>
<reference evidence="3" key="1">
    <citation type="submission" date="2016-01" db="EMBL/GenBank/DDBJ databases">
        <authorList>
            <person name="Mitreva M."/>
            <person name="Pepin K.H."/>
            <person name="Mihindukulasuriya K.A."/>
            <person name="Fulton R."/>
            <person name="Fronick C."/>
            <person name="O'Laughlin M."/>
            <person name="Miner T."/>
            <person name="Herter B."/>
            <person name="Rosa B.A."/>
            <person name="Cordes M."/>
            <person name="Tomlinson C."/>
            <person name="Wollam A."/>
            <person name="Palsikar V.B."/>
            <person name="Mardis E.R."/>
            <person name="Wilson R.K."/>
        </authorList>
    </citation>
    <scope>NUCLEOTIDE SEQUENCE [LARGE SCALE GENOMIC DNA]</scope>
    <source>
        <strain evidence="3">KA00182</strain>
    </source>
</reference>
<dbReference type="InterPro" id="IPR036597">
    <property type="entry name" value="Fido-like_dom_sf"/>
</dbReference>
<accession>A0A134CJN9</accession>
<evidence type="ECO:0000313" key="2">
    <source>
        <dbReference type="EMBL" id="KXB92415.1"/>
    </source>
</evidence>
<dbReference type="InterPro" id="IPR053737">
    <property type="entry name" value="Type_II_TA_Toxin"/>
</dbReference>
<gene>
    <name evidence="2" type="ORF">HMPREF3182_00411</name>
</gene>
<dbReference type="STRING" id="1588748.HMPREF3182_00411"/>
<sequence length="147" mass="16801">MIYYIDFEHVLKTHNAVLKESGGAPGTINEDYIKGILDFLQNDDYYPSFTEKLSYLVYSIASNHCFLDGNKRTAIATGMYFLLINDYDIPTISKFIKIMENAVPFAVSGIISREDLTEIIAIILWDLEPFESDKIKYIDKLLAKISK</sequence>
<organism evidence="2 3">
    <name type="scientific">Megasphaera hutchinsoni</name>
    <dbReference type="NCBI Taxonomy" id="1588748"/>
    <lineage>
        <taxon>Bacteria</taxon>
        <taxon>Bacillati</taxon>
        <taxon>Bacillota</taxon>
        <taxon>Negativicutes</taxon>
        <taxon>Veillonellales</taxon>
        <taxon>Veillonellaceae</taxon>
        <taxon>Megasphaera</taxon>
    </lineage>
</organism>
<dbReference type="PROSITE" id="PS51459">
    <property type="entry name" value="FIDO"/>
    <property type="match status" value="1"/>
</dbReference>
<dbReference type="GO" id="GO:0016301">
    <property type="term" value="F:kinase activity"/>
    <property type="evidence" value="ECO:0007669"/>
    <property type="project" value="InterPro"/>
</dbReference>
<dbReference type="AlphaFoldDB" id="A0A134CJN9"/>
<dbReference type="Proteomes" id="UP000070160">
    <property type="component" value="Unassembled WGS sequence"/>
</dbReference>
<dbReference type="PANTHER" id="PTHR39426:SF1">
    <property type="entry name" value="HOMOLOGY TO DEATH-ON-CURING PROTEIN OF PHAGE P1"/>
    <property type="match status" value="1"/>
</dbReference>
<dbReference type="SUPFAM" id="SSF140931">
    <property type="entry name" value="Fic-like"/>
    <property type="match status" value="1"/>
</dbReference>
<comment type="caution">
    <text evidence="2">The sequence shown here is derived from an EMBL/GenBank/DDBJ whole genome shotgun (WGS) entry which is preliminary data.</text>
</comment>
<proteinExistence type="predicted"/>
<feature type="domain" description="Fido" evidence="1">
    <location>
        <begin position="5"/>
        <end position="125"/>
    </location>
</feature>
<evidence type="ECO:0000313" key="3">
    <source>
        <dbReference type="Proteomes" id="UP000070160"/>
    </source>
</evidence>
<evidence type="ECO:0000259" key="1">
    <source>
        <dbReference type="PROSITE" id="PS51459"/>
    </source>
</evidence>